<evidence type="ECO:0000256" key="1">
    <source>
        <dbReference type="SAM" id="Phobius"/>
    </source>
</evidence>
<keyword evidence="1" id="KW-0472">Membrane</keyword>
<dbReference type="InterPro" id="IPR024842">
    <property type="entry name" value="TRIQK"/>
</dbReference>
<feature type="transmembrane region" description="Helical" evidence="1">
    <location>
        <begin position="107"/>
        <end position="130"/>
    </location>
</feature>
<sequence>MRWCEGKEEGEVVVGGNGERNQLNLPSSLSFDDEENLYVVDYFNHQVQKMGRKNESGRKNEVSNPSSLVDQYRKQLGRQEKKVVGERRKEIKRLMSEKETVSYWKKIIMALGAVLCLIFILYISFAYYLAPKDSF</sequence>
<dbReference type="Proteomes" id="UP000663891">
    <property type="component" value="Unassembled WGS sequence"/>
</dbReference>
<dbReference type="EMBL" id="CAJNON010000110">
    <property type="protein sequence ID" value="CAF0980315.1"/>
    <property type="molecule type" value="Genomic_DNA"/>
</dbReference>
<dbReference type="GO" id="GO:0005789">
    <property type="term" value="C:endoplasmic reticulum membrane"/>
    <property type="evidence" value="ECO:0007669"/>
    <property type="project" value="InterPro"/>
</dbReference>
<proteinExistence type="predicted"/>
<keyword evidence="1" id="KW-1133">Transmembrane helix</keyword>
<comment type="caution">
    <text evidence="2">The sequence shown here is derived from an EMBL/GenBank/DDBJ whole genome shotgun (WGS) entry which is preliminary data.</text>
</comment>
<keyword evidence="1" id="KW-0812">Transmembrane</keyword>
<reference evidence="2" key="1">
    <citation type="submission" date="2021-02" db="EMBL/GenBank/DDBJ databases">
        <authorList>
            <person name="Nowell W R."/>
        </authorList>
    </citation>
    <scope>NUCLEOTIDE SEQUENCE</scope>
</reference>
<evidence type="ECO:0000313" key="3">
    <source>
        <dbReference type="Proteomes" id="UP000663891"/>
    </source>
</evidence>
<organism evidence="2 3">
    <name type="scientific">Adineta steineri</name>
    <dbReference type="NCBI Taxonomy" id="433720"/>
    <lineage>
        <taxon>Eukaryota</taxon>
        <taxon>Metazoa</taxon>
        <taxon>Spiralia</taxon>
        <taxon>Gnathifera</taxon>
        <taxon>Rotifera</taxon>
        <taxon>Eurotatoria</taxon>
        <taxon>Bdelloidea</taxon>
        <taxon>Adinetida</taxon>
        <taxon>Adinetidae</taxon>
        <taxon>Adineta</taxon>
    </lineage>
</organism>
<dbReference type="OrthoDB" id="10049402at2759"/>
<accession>A0A814F4Z9</accession>
<dbReference type="Gene3D" id="2.120.10.30">
    <property type="entry name" value="TolB, C-terminal domain"/>
    <property type="match status" value="1"/>
</dbReference>
<protein>
    <submittedName>
        <fullName evidence="2">Uncharacterized protein</fullName>
    </submittedName>
</protein>
<dbReference type="AlphaFoldDB" id="A0A814F4Z9"/>
<gene>
    <name evidence="2" type="ORF">VCS650_LOCUS13632</name>
</gene>
<evidence type="ECO:0000313" key="2">
    <source>
        <dbReference type="EMBL" id="CAF0980315.1"/>
    </source>
</evidence>
<name>A0A814F4Z9_9BILA</name>
<dbReference type="Pfam" id="PF15168">
    <property type="entry name" value="TRIQK"/>
    <property type="match status" value="1"/>
</dbReference>
<dbReference type="InterPro" id="IPR011042">
    <property type="entry name" value="6-blade_b-propeller_TolB-like"/>
</dbReference>